<accession>A0A7J8JWZ3</accession>
<feature type="compositionally biased region" description="Polar residues" evidence="1">
    <location>
        <begin position="455"/>
        <end position="466"/>
    </location>
</feature>
<feature type="compositionally biased region" description="Low complexity" evidence="1">
    <location>
        <begin position="512"/>
        <end position="526"/>
    </location>
</feature>
<feature type="compositionally biased region" description="Polar residues" evidence="1">
    <location>
        <begin position="475"/>
        <end position="485"/>
    </location>
</feature>
<dbReference type="EMBL" id="JACASF010000001">
    <property type="protein sequence ID" value="KAF6501367.1"/>
    <property type="molecule type" value="Genomic_DNA"/>
</dbReference>
<feature type="signal peptide" evidence="2">
    <location>
        <begin position="1"/>
        <end position="16"/>
    </location>
</feature>
<feature type="compositionally biased region" description="Basic and acidic residues" evidence="1">
    <location>
        <begin position="306"/>
        <end position="323"/>
    </location>
</feature>
<keyword evidence="4" id="KW-1185">Reference proteome</keyword>
<dbReference type="AlphaFoldDB" id="A0A7J8JWZ3"/>
<dbReference type="GO" id="GO:1990430">
    <property type="term" value="F:extracellular matrix protein binding"/>
    <property type="evidence" value="ECO:0007669"/>
    <property type="project" value="TreeGrafter"/>
</dbReference>
<dbReference type="PANTHER" id="PTHR16510">
    <property type="entry name" value="EXTRACELLULAR MATRIX PHOSPHOGLYCOPROTEIN WITH ASARM MOTIF"/>
    <property type="match status" value="1"/>
</dbReference>
<feature type="compositionally biased region" description="Basic residues" evidence="1">
    <location>
        <begin position="495"/>
        <end position="504"/>
    </location>
</feature>
<dbReference type="GO" id="GO:0031012">
    <property type="term" value="C:extracellular matrix"/>
    <property type="evidence" value="ECO:0007669"/>
    <property type="project" value="TreeGrafter"/>
</dbReference>
<dbReference type="Proteomes" id="UP000550707">
    <property type="component" value="Unassembled WGS sequence"/>
</dbReference>
<dbReference type="InterPro" id="IPR009837">
    <property type="entry name" value="MEPE"/>
</dbReference>
<feature type="compositionally biased region" description="Polar residues" evidence="1">
    <location>
        <begin position="388"/>
        <end position="397"/>
    </location>
</feature>
<evidence type="ECO:0000313" key="4">
    <source>
        <dbReference type="Proteomes" id="UP000550707"/>
    </source>
</evidence>
<comment type="caution">
    <text evidence="3">The sequence shown here is derived from an EMBL/GenBank/DDBJ whole genome shotgun (WGS) entry which is preliminary data.</text>
</comment>
<feature type="region of interest" description="Disordered" evidence="1">
    <location>
        <begin position="175"/>
        <end position="526"/>
    </location>
</feature>
<dbReference type="PANTHER" id="PTHR16510:SF4">
    <property type="entry name" value="MATRIX EXTRACELLULAR PHOSPHOGLYCOPROTEIN"/>
    <property type="match status" value="1"/>
</dbReference>
<sequence length="526" mass="57677">MQTVCLGLLLFSLTWAAPMVQPQNEKTKQDCVEEQRQEENNKDNIRLHHSGKKRNQEPAPKKTIVQEREKDLFLMGVDKSNQISKSQNLFENRQTMNKAYSISNKENAHNNLKMPIYPESTGNKESEDGNDVLSKLHDQENSGAALTRKNMQHIMEPGAGLELLGEENKEIKPRNILSKIPASGNHAKAPSKGKKNHRRDPQAPQSPLQSKTTHHIRHNTDYLKQSPALKDIPSDFEGSGYLDVQARGDNDLSPFSGDGQPFKDTSGKGEATDPDIEGADIQTEFPGPSEAETINPDAGGPGYNDIPEKAENGRHTVGTRDETAQEANTADVSLVGGSNDITGHTNFRELPGKEGNRVDAGSQNAHQGEVEFHYPHTSSKEKRKESSTDVAENTNDNEISKTGKGSGRKGTEHSDGNQVSSSEKQRFPDTGKSSGQLIPSHGLDNEIKNEIGSHSGPSNEETTPHSGENHYGPHRQNNSMWSKGTPQRKGSWASRKPHSSRRFRPPKEHDSSGSSDSSSSSESDGD</sequence>
<feature type="compositionally biased region" description="Basic and acidic residues" evidence="1">
    <location>
        <begin position="368"/>
        <end position="387"/>
    </location>
</feature>
<feature type="compositionally biased region" description="Basic and acidic residues" evidence="1">
    <location>
        <begin position="25"/>
        <end position="46"/>
    </location>
</feature>
<dbReference type="GO" id="GO:0031214">
    <property type="term" value="P:biomineral tissue development"/>
    <property type="evidence" value="ECO:0007669"/>
    <property type="project" value="InterPro"/>
</dbReference>
<keyword evidence="2" id="KW-0732">Signal</keyword>
<protein>
    <submittedName>
        <fullName evidence="3">Matrix extracellular phosphoglycoprotein</fullName>
    </submittedName>
</protein>
<feature type="chain" id="PRO_5029885636" evidence="2">
    <location>
        <begin position="17"/>
        <end position="526"/>
    </location>
</feature>
<feature type="region of interest" description="Disordered" evidence="1">
    <location>
        <begin position="23"/>
        <end position="61"/>
    </location>
</feature>
<dbReference type="Pfam" id="PF07175">
    <property type="entry name" value="Osteoregulin"/>
    <property type="match status" value="1"/>
</dbReference>
<gene>
    <name evidence="3" type="ORF">HJG59_012122</name>
</gene>
<feature type="compositionally biased region" description="Basic and acidic residues" evidence="1">
    <location>
        <begin position="346"/>
        <end position="357"/>
    </location>
</feature>
<evidence type="ECO:0000256" key="1">
    <source>
        <dbReference type="SAM" id="MobiDB-lite"/>
    </source>
</evidence>
<feature type="compositionally biased region" description="Basic residues" evidence="1">
    <location>
        <begin position="189"/>
        <end position="198"/>
    </location>
</feature>
<reference evidence="3 4" key="1">
    <citation type="journal article" date="2020" name="Nature">
        <title>Six reference-quality genomes reveal evolution of bat adaptations.</title>
        <authorList>
            <person name="Jebb D."/>
            <person name="Huang Z."/>
            <person name="Pippel M."/>
            <person name="Hughes G.M."/>
            <person name="Lavrichenko K."/>
            <person name="Devanna P."/>
            <person name="Winkler S."/>
            <person name="Jermiin L.S."/>
            <person name="Skirmuntt E.C."/>
            <person name="Katzourakis A."/>
            <person name="Burkitt-Gray L."/>
            <person name="Ray D.A."/>
            <person name="Sullivan K.A.M."/>
            <person name="Roscito J.G."/>
            <person name="Kirilenko B.M."/>
            <person name="Davalos L.M."/>
            <person name="Corthals A.P."/>
            <person name="Power M.L."/>
            <person name="Jones G."/>
            <person name="Ransome R.D."/>
            <person name="Dechmann D.K.N."/>
            <person name="Locatelli A.G."/>
            <person name="Puechmaille S.J."/>
            <person name="Fedrigo O."/>
            <person name="Jarvis E.D."/>
            <person name="Hiller M."/>
            <person name="Vernes S.C."/>
            <person name="Myers E.W."/>
            <person name="Teeling E.C."/>
        </authorList>
    </citation>
    <scope>NUCLEOTIDE SEQUENCE [LARGE SCALE GENOMIC DNA]</scope>
    <source>
        <strain evidence="3">MMolMol1</strain>
        <tissue evidence="3">Muscle</tissue>
    </source>
</reference>
<organism evidence="3 4">
    <name type="scientific">Molossus molossus</name>
    <name type="common">Pallas' mastiff bat</name>
    <name type="synonym">Vespertilio molossus</name>
    <dbReference type="NCBI Taxonomy" id="27622"/>
    <lineage>
        <taxon>Eukaryota</taxon>
        <taxon>Metazoa</taxon>
        <taxon>Chordata</taxon>
        <taxon>Craniata</taxon>
        <taxon>Vertebrata</taxon>
        <taxon>Euteleostomi</taxon>
        <taxon>Mammalia</taxon>
        <taxon>Eutheria</taxon>
        <taxon>Laurasiatheria</taxon>
        <taxon>Chiroptera</taxon>
        <taxon>Yangochiroptera</taxon>
        <taxon>Molossidae</taxon>
        <taxon>Molossus</taxon>
    </lineage>
</organism>
<proteinExistence type="predicted"/>
<name>A0A7J8JWZ3_MOLMO</name>
<evidence type="ECO:0000256" key="2">
    <source>
        <dbReference type="SAM" id="SignalP"/>
    </source>
</evidence>
<evidence type="ECO:0000313" key="3">
    <source>
        <dbReference type="EMBL" id="KAF6501367.1"/>
    </source>
</evidence>